<organism evidence="1 2">
    <name type="scientific">Pleurodeles waltl</name>
    <name type="common">Iberian ribbed newt</name>
    <dbReference type="NCBI Taxonomy" id="8319"/>
    <lineage>
        <taxon>Eukaryota</taxon>
        <taxon>Metazoa</taxon>
        <taxon>Chordata</taxon>
        <taxon>Craniata</taxon>
        <taxon>Vertebrata</taxon>
        <taxon>Euteleostomi</taxon>
        <taxon>Amphibia</taxon>
        <taxon>Batrachia</taxon>
        <taxon>Caudata</taxon>
        <taxon>Salamandroidea</taxon>
        <taxon>Salamandridae</taxon>
        <taxon>Pleurodelinae</taxon>
        <taxon>Pleurodeles</taxon>
    </lineage>
</organism>
<dbReference type="EMBL" id="JANPWB010000002">
    <property type="protein sequence ID" value="KAJ1209582.1"/>
    <property type="molecule type" value="Genomic_DNA"/>
</dbReference>
<comment type="caution">
    <text evidence="1">The sequence shown here is derived from an EMBL/GenBank/DDBJ whole genome shotgun (WGS) entry which is preliminary data.</text>
</comment>
<dbReference type="AlphaFoldDB" id="A0AAV7WAE8"/>
<gene>
    <name evidence="1" type="ORF">NDU88_004956</name>
</gene>
<sequence>MCNVFGCAPLLSRATQVAVAGCSWQVTDLNGEVGQKPLMLKLKVCGKEKLGNSKQVTDASGKAGQELLRLKLKVSGKGKLGRSRQVTDVSCEGGQKLLGLKVRPKGKPGPLKAGQRCERRILEKAARVEINGKW</sequence>
<evidence type="ECO:0000313" key="1">
    <source>
        <dbReference type="EMBL" id="KAJ1209582.1"/>
    </source>
</evidence>
<dbReference type="Proteomes" id="UP001066276">
    <property type="component" value="Chromosome 1_2"/>
</dbReference>
<proteinExistence type="predicted"/>
<reference evidence="1" key="1">
    <citation type="journal article" date="2022" name="bioRxiv">
        <title>Sequencing and chromosome-scale assembly of the giantPleurodeles waltlgenome.</title>
        <authorList>
            <person name="Brown T."/>
            <person name="Elewa A."/>
            <person name="Iarovenko S."/>
            <person name="Subramanian E."/>
            <person name="Araus A.J."/>
            <person name="Petzold A."/>
            <person name="Susuki M."/>
            <person name="Suzuki K.-i.T."/>
            <person name="Hayashi T."/>
            <person name="Toyoda A."/>
            <person name="Oliveira C."/>
            <person name="Osipova E."/>
            <person name="Leigh N.D."/>
            <person name="Simon A."/>
            <person name="Yun M.H."/>
        </authorList>
    </citation>
    <scope>NUCLEOTIDE SEQUENCE</scope>
    <source>
        <strain evidence="1">20211129_DDA</strain>
        <tissue evidence="1">Liver</tissue>
    </source>
</reference>
<accession>A0AAV7WAE8</accession>
<keyword evidence="2" id="KW-1185">Reference proteome</keyword>
<protein>
    <submittedName>
        <fullName evidence="1">Uncharacterized protein</fullName>
    </submittedName>
</protein>
<name>A0AAV7WAE8_PLEWA</name>
<evidence type="ECO:0000313" key="2">
    <source>
        <dbReference type="Proteomes" id="UP001066276"/>
    </source>
</evidence>